<dbReference type="AlphaFoldDB" id="A0A1H8DIW1"/>
<organism evidence="3 4">
    <name type="scientific">Halorientalis persicus</name>
    <dbReference type="NCBI Taxonomy" id="1367881"/>
    <lineage>
        <taxon>Archaea</taxon>
        <taxon>Methanobacteriati</taxon>
        <taxon>Methanobacteriota</taxon>
        <taxon>Stenosarchaea group</taxon>
        <taxon>Halobacteria</taxon>
        <taxon>Halobacteriales</taxon>
        <taxon>Haloarculaceae</taxon>
        <taxon>Halorientalis</taxon>
    </lineage>
</organism>
<gene>
    <name evidence="3" type="ORF">SAMN05216388_1001296</name>
</gene>
<keyword evidence="4" id="KW-1185">Reference proteome</keyword>
<name>A0A1H8DIW1_9EURY</name>
<dbReference type="EMBL" id="FOCX01000001">
    <property type="protein sequence ID" value="SEN07153.1"/>
    <property type="molecule type" value="Genomic_DNA"/>
</dbReference>
<dbReference type="Proteomes" id="UP000198775">
    <property type="component" value="Unassembled WGS sequence"/>
</dbReference>
<feature type="transmembrane region" description="Helical" evidence="1">
    <location>
        <begin position="197"/>
        <end position="224"/>
    </location>
</feature>
<evidence type="ECO:0000256" key="1">
    <source>
        <dbReference type="SAM" id="Phobius"/>
    </source>
</evidence>
<evidence type="ECO:0000313" key="3">
    <source>
        <dbReference type="EMBL" id="SEN07153.1"/>
    </source>
</evidence>
<feature type="domain" description="DUF7847" evidence="2">
    <location>
        <begin position="3"/>
        <end position="255"/>
    </location>
</feature>
<feature type="transmembrane region" description="Helical" evidence="1">
    <location>
        <begin position="153"/>
        <end position="176"/>
    </location>
</feature>
<dbReference type="OrthoDB" id="242163at2157"/>
<feature type="transmembrane region" description="Helical" evidence="1">
    <location>
        <begin position="128"/>
        <end position="147"/>
    </location>
</feature>
<dbReference type="InterPro" id="IPR057169">
    <property type="entry name" value="DUF7847"/>
</dbReference>
<dbReference type="Pfam" id="PF25231">
    <property type="entry name" value="DUF7847"/>
    <property type="match status" value="1"/>
</dbReference>
<feature type="transmembrane region" description="Helical" evidence="1">
    <location>
        <begin position="230"/>
        <end position="249"/>
    </location>
</feature>
<evidence type="ECO:0000313" key="4">
    <source>
        <dbReference type="Proteomes" id="UP000198775"/>
    </source>
</evidence>
<feature type="transmembrane region" description="Helical" evidence="1">
    <location>
        <begin position="84"/>
        <end position="107"/>
    </location>
</feature>
<feature type="transmembrane region" description="Helical" evidence="1">
    <location>
        <begin position="21"/>
        <end position="43"/>
    </location>
</feature>
<keyword evidence="1" id="KW-0472">Membrane</keyword>
<keyword evidence="1" id="KW-1133">Transmembrane helix</keyword>
<evidence type="ECO:0000259" key="2">
    <source>
        <dbReference type="Pfam" id="PF25231"/>
    </source>
</evidence>
<sequence>MSLDIEQALSDGIDRILTQPGAYLVGAFLALGFANTVVVQSLMDVVVEFVIEEFGPQMAETGSLDQFQNEVGVLPFAVSLPPTLLAVAFVALAFVGEALGIVGVRVFAASNPNRLPDGLTDNLPLATVNGFLAGIFVFVIVTVGFVVGLIGLIIGGFVLATFLAVSLVFVRQAVALEDENAISALSESWSVAKGNRWYLFGLLIILGVIGGVIGFVSGMIGSVLGPTVNALVSVVVGAVIGVFGIAVTTRAYQQLRTGQAAPTDVEEEYEEPGSQNDVY</sequence>
<dbReference type="RefSeq" id="WP_092656881.1">
    <property type="nucleotide sequence ID" value="NZ_FOCX01000001.1"/>
</dbReference>
<accession>A0A1H8DIW1</accession>
<reference evidence="4" key="1">
    <citation type="submission" date="2016-10" db="EMBL/GenBank/DDBJ databases">
        <authorList>
            <person name="Varghese N."/>
            <person name="Submissions S."/>
        </authorList>
    </citation>
    <scope>NUCLEOTIDE SEQUENCE [LARGE SCALE GENOMIC DNA]</scope>
    <source>
        <strain evidence="4">IBRC-M 10043</strain>
    </source>
</reference>
<keyword evidence="1" id="KW-0812">Transmembrane</keyword>
<proteinExistence type="predicted"/>
<protein>
    <recommendedName>
        <fullName evidence="2">DUF7847 domain-containing protein</fullName>
    </recommendedName>
</protein>